<dbReference type="GO" id="GO:0004061">
    <property type="term" value="F:arylformamidase activity"/>
    <property type="evidence" value="ECO:0007669"/>
    <property type="project" value="InterPro"/>
</dbReference>
<dbReference type="AlphaFoldDB" id="A0A164NKG8"/>
<evidence type="ECO:0000313" key="2">
    <source>
        <dbReference type="EMBL" id="KZS87795.1"/>
    </source>
</evidence>
<dbReference type="Proteomes" id="UP000076722">
    <property type="component" value="Unassembled WGS sequence"/>
</dbReference>
<dbReference type="SUPFAM" id="SSF102198">
    <property type="entry name" value="Putative cyclase"/>
    <property type="match status" value="1"/>
</dbReference>
<dbReference type="PANTHER" id="PTHR31118">
    <property type="entry name" value="CYCLASE-LIKE PROTEIN 2"/>
    <property type="match status" value="1"/>
</dbReference>
<dbReference type="EMBL" id="KV419444">
    <property type="protein sequence ID" value="KZS87795.1"/>
    <property type="molecule type" value="Genomic_DNA"/>
</dbReference>
<evidence type="ECO:0000256" key="1">
    <source>
        <dbReference type="ARBA" id="ARBA00007865"/>
    </source>
</evidence>
<name>A0A164NKG8_9AGAM</name>
<dbReference type="PANTHER" id="PTHR31118:SF12">
    <property type="entry name" value="CYCLASE-LIKE PROTEIN 2"/>
    <property type="match status" value="1"/>
</dbReference>
<dbReference type="InterPro" id="IPR007325">
    <property type="entry name" value="KFase/CYL"/>
</dbReference>
<dbReference type="OrthoDB" id="7108654at2759"/>
<gene>
    <name evidence="2" type="ORF">SISNIDRAFT_295763</name>
</gene>
<protein>
    <submittedName>
        <fullName evidence="2">Putative cyclase</fullName>
    </submittedName>
</protein>
<dbReference type="InterPro" id="IPR037175">
    <property type="entry name" value="KFase_sf"/>
</dbReference>
<dbReference type="Pfam" id="PF04199">
    <property type="entry name" value="Cyclase"/>
    <property type="match status" value="1"/>
</dbReference>
<dbReference type="STRING" id="1314777.A0A164NKG8"/>
<evidence type="ECO:0000313" key="3">
    <source>
        <dbReference type="Proteomes" id="UP000076722"/>
    </source>
</evidence>
<organism evidence="2 3">
    <name type="scientific">Sistotremastrum niveocremeum HHB9708</name>
    <dbReference type="NCBI Taxonomy" id="1314777"/>
    <lineage>
        <taxon>Eukaryota</taxon>
        <taxon>Fungi</taxon>
        <taxon>Dikarya</taxon>
        <taxon>Basidiomycota</taxon>
        <taxon>Agaricomycotina</taxon>
        <taxon>Agaricomycetes</taxon>
        <taxon>Sistotremastrales</taxon>
        <taxon>Sistotremastraceae</taxon>
        <taxon>Sertulicium</taxon>
        <taxon>Sertulicium niveocremeum</taxon>
    </lineage>
</organism>
<comment type="similarity">
    <text evidence="1">Belongs to the Cyclase 1 superfamily.</text>
</comment>
<dbReference type="Gene3D" id="3.50.30.50">
    <property type="entry name" value="Putative cyclase"/>
    <property type="match status" value="1"/>
</dbReference>
<reference evidence="2 3" key="1">
    <citation type="journal article" date="2016" name="Mol. Biol. Evol.">
        <title>Comparative Genomics of Early-Diverging Mushroom-Forming Fungi Provides Insights into the Origins of Lignocellulose Decay Capabilities.</title>
        <authorList>
            <person name="Nagy L.G."/>
            <person name="Riley R."/>
            <person name="Tritt A."/>
            <person name="Adam C."/>
            <person name="Daum C."/>
            <person name="Floudas D."/>
            <person name="Sun H."/>
            <person name="Yadav J.S."/>
            <person name="Pangilinan J."/>
            <person name="Larsson K.H."/>
            <person name="Matsuura K."/>
            <person name="Barry K."/>
            <person name="Labutti K."/>
            <person name="Kuo R."/>
            <person name="Ohm R.A."/>
            <person name="Bhattacharya S.S."/>
            <person name="Shirouzu T."/>
            <person name="Yoshinaga Y."/>
            <person name="Martin F.M."/>
            <person name="Grigoriev I.V."/>
            <person name="Hibbett D.S."/>
        </authorList>
    </citation>
    <scope>NUCLEOTIDE SEQUENCE [LARGE SCALE GENOMIC DNA]</scope>
    <source>
        <strain evidence="2 3">HHB9708</strain>
    </source>
</reference>
<dbReference type="GO" id="GO:0019441">
    <property type="term" value="P:L-tryptophan catabolic process to kynurenine"/>
    <property type="evidence" value="ECO:0007669"/>
    <property type="project" value="InterPro"/>
</dbReference>
<sequence length="256" mass="28200">MFSILLAKPVFFTEFIVQCTHIRLVGQVRPMFDLTHILDSSIPVYPGDPKFSAEPIATVPKDGYHVSHLSLGTHSGTHLDAPSHFIEGATTVHQLDLSLLVGPATVVDVSFKNAHESITWDDISHQLSQRESELLSRSGRKPTILLLYTGWSRFWRSPQYFDHPFLDGDAAERVIEAGYRVVGIDGMSLDQTKLDGSEVSFAAHYAVLGAGGIIVENLTSLETIKDKDVIVSLLPLNIREGDGSPIRAVAWVDQNK</sequence>
<accession>A0A164NKG8</accession>
<keyword evidence="3" id="KW-1185">Reference proteome</keyword>
<proteinExistence type="inferred from homology"/>